<evidence type="ECO:0000256" key="10">
    <source>
        <dbReference type="ARBA" id="ARBA00043201"/>
    </source>
</evidence>
<protein>
    <recommendedName>
        <fullName evidence="9">Copper transport protein ATOX1</fullName>
    </recommendedName>
    <alternativeName>
        <fullName evidence="10">Metal transport protein ATX1</fullName>
    </alternativeName>
</protein>
<evidence type="ECO:0000256" key="8">
    <source>
        <dbReference type="ARBA" id="ARBA00038171"/>
    </source>
</evidence>
<dbReference type="AlphaFoldDB" id="A0AAN9B569"/>
<dbReference type="InterPro" id="IPR006121">
    <property type="entry name" value="HMA_dom"/>
</dbReference>
<evidence type="ECO:0000313" key="14">
    <source>
        <dbReference type="Proteomes" id="UP001374579"/>
    </source>
</evidence>
<dbReference type="EMBL" id="JBAMIC010000013">
    <property type="protein sequence ID" value="KAK7097705.1"/>
    <property type="molecule type" value="Genomic_DNA"/>
</dbReference>
<dbReference type="Gene3D" id="3.30.70.100">
    <property type="match status" value="1"/>
</dbReference>
<evidence type="ECO:0000256" key="11">
    <source>
        <dbReference type="ARBA" id="ARBA00046351"/>
    </source>
</evidence>
<dbReference type="Proteomes" id="UP001374579">
    <property type="component" value="Unassembled WGS sequence"/>
</dbReference>
<evidence type="ECO:0000256" key="1">
    <source>
        <dbReference type="ARBA" id="ARBA00022448"/>
    </source>
</evidence>
<dbReference type="PANTHER" id="PTHR46365">
    <property type="entry name" value="COPPER TRANSPORT PROTEIN ATOX1"/>
    <property type="match status" value="1"/>
</dbReference>
<dbReference type="Pfam" id="PF00403">
    <property type="entry name" value="HMA"/>
    <property type="match status" value="1"/>
</dbReference>
<dbReference type="PANTHER" id="PTHR46365:SF1">
    <property type="entry name" value="COPPER TRANSPORT PROTEIN ATOX1"/>
    <property type="match status" value="1"/>
</dbReference>
<reference evidence="13 14" key="1">
    <citation type="submission" date="2024-02" db="EMBL/GenBank/DDBJ databases">
        <title>Chromosome-scale genome assembly of the rough periwinkle Littorina saxatilis.</title>
        <authorList>
            <person name="De Jode A."/>
            <person name="Faria R."/>
            <person name="Formenti G."/>
            <person name="Sims Y."/>
            <person name="Smith T.P."/>
            <person name="Tracey A."/>
            <person name="Wood J.M.D."/>
            <person name="Zagrodzka Z.B."/>
            <person name="Johannesson K."/>
            <person name="Butlin R.K."/>
            <person name="Leder E.H."/>
        </authorList>
    </citation>
    <scope>NUCLEOTIDE SEQUENCE [LARGE SCALE GENOMIC DNA]</scope>
    <source>
        <strain evidence="13">Snail1</strain>
        <tissue evidence="13">Muscle</tissue>
    </source>
</reference>
<evidence type="ECO:0000256" key="4">
    <source>
        <dbReference type="ARBA" id="ARBA00023008"/>
    </source>
</evidence>
<dbReference type="GO" id="GO:0005829">
    <property type="term" value="C:cytosol"/>
    <property type="evidence" value="ECO:0007669"/>
    <property type="project" value="TreeGrafter"/>
</dbReference>
<evidence type="ECO:0000256" key="6">
    <source>
        <dbReference type="ARBA" id="ARBA00023186"/>
    </source>
</evidence>
<evidence type="ECO:0000256" key="3">
    <source>
        <dbReference type="ARBA" id="ARBA00022796"/>
    </source>
</evidence>
<keyword evidence="4" id="KW-0186">Copper</keyword>
<dbReference type="InterPro" id="IPR036163">
    <property type="entry name" value="HMA_dom_sf"/>
</dbReference>
<evidence type="ECO:0000256" key="7">
    <source>
        <dbReference type="ARBA" id="ARBA00037651"/>
    </source>
</evidence>
<evidence type="ECO:0000259" key="12">
    <source>
        <dbReference type="PROSITE" id="PS50846"/>
    </source>
</evidence>
<evidence type="ECO:0000256" key="9">
    <source>
        <dbReference type="ARBA" id="ARBA00040962"/>
    </source>
</evidence>
<dbReference type="InterPro" id="IPR051881">
    <property type="entry name" value="Copper_transport_ATOX1-like"/>
</dbReference>
<keyword evidence="2" id="KW-0479">Metal-binding</keyword>
<proteinExistence type="inferred from homology"/>
<feature type="domain" description="HMA" evidence="12">
    <location>
        <begin position="3"/>
        <end position="66"/>
    </location>
</feature>
<keyword evidence="14" id="KW-1185">Reference proteome</keyword>
<comment type="function">
    <text evidence="7">Binds and deliver cytosolic copper to the copper ATPase proteins. May be important in cellular antioxidant defense.</text>
</comment>
<dbReference type="GO" id="GO:0046872">
    <property type="term" value="F:metal ion binding"/>
    <property type="evidence" value="ECO:0007669"/>
    <property type="project" value="UniProtKB-KW"/>
</dbReference>
<evidence type="ECO:0000256" key="2">
    <source>
        <dbReference type="ARBA" id="ARBA00022723"/>
    </source>
</evidence>
<keyword evidence="6" id="KW-0143">Chaperone</keyword>
<keyword evidence="3" id="KW-0187">Copper transport</keyword>
<gene>
    <name evidence="13" type="ORF">V1264_004642</name>
</gene>
<keyword evidence="5" id="KW-0406">Ion transport</keyword>
<accession>A0AAN9B569</accession>
<comment type="subunit">
    <text evidence="11">Homodimer. Interacts with ATP7B. Interacts with ATP7A. Interacts (via dimer form) with SLC31A1 (via C-terminal domain); this interaction improves ATOX1 stability and controls intracellular Cu(I) levels.</text>
</comment>
<dbReference type="SUPFAM" id="SSF55008">
    <property type="entry name" value="HMA, heavy metal-associated domain"/>
    <property type="match status" value="1"/>
</dbReference>
<organism evidence="13 14">
    <name type="scientific">Littorina saxatilis</name>
    <dbReference type="NCBI Taxonomy" id="31220"/>
    <lineage>
        <taxon>Eukaryota</taxon>
        <taxon>Metazoa</taxon>
        <taxon>Spiralia</taxon>
        <taxon>Lophotrochozoa</taxon>
        <taxon>Mollusca</taxon>
        <taxon>Gastropoda</taxon>
        <taxon>Caenogastropoda</taxon>
        <taxon>Littorinimorpha</taxon>
        <taxon>Littorinoidea</taxon>
        <taxon>Littorinidae</taxon>
        <taxon>Littorina</taxon>
    </lineage>
</organism>
<comment type="similarity">
    <text evidence="8">Belongs to the ATX1 family.</text>
</comment>
<dbReference type="GO" id="GO:0016531">
    <property type="term" value="F:copper chaperone activity"/>
    <property type="evidence" value="ECO:0007669"/>
    <property type="project" value="TreeGrafter"/>
</dbReference>
<evidence type="ECO:0000313" key="13">
    <source>
        <dbReference type="EMBL" id="KAK7097705.1"/>
    </source>
</evidence>
<keyword evidence="1" id="KW-0813">Transport</keyword>
<comment type="caution">
    <text evidence="13">The sequence shown here is derived from an EMBL/GenBank/DDBJ whole genome shotgun (WGS) entry which is preliminary data.</text>
</comment>
<name>A0AAN9B569_9CAEN</name>
<dbReference type="GO" id="GO:0006825">
    <property type="term" value="P:copper ion transport"/>
    <property type="evidence" value="ECO:0007669"/>
    <property type="project" value="UniProtKB-KW"/>
</dbReference>
<sequence>MAAKTLEFKMEMTCEGCANTAKKVLGKQESVTSIVTDVSSQTVLVTSPLSSEEVLKILEKTGKPVEYIGEK</sequence>
<dbReference type="PROSITE" id="PS50846">
    <property type="entry name" value="HMA_2"/>
    <property type="match status" value="1"/>
</dbReference>
<evidence type="ECO:0000256" key="5">
    <source>
        <dbReference type="ARBA" id="ARBA00023065"/>
    </source>
</evidence>
<dbReference type="CDD" id="cd00371">
    <property type="entry name" value="HMA"/>
    <property type="match status" value="1"/>
</dbReference>